<dbReference type="EnsemblMetazoa" id="tetur02g12650.1">
    <property type="protein sequence ID" value="tetur02g12650.1"/>
    <property type="gene ID" value="tetur02g12650"/>
</dbReference>
<reference evidence="7" key="1">
    <citation type="submission" date="2011-08" db="EMBL/GenBank/DDBJ databases">
        <authorList>
            <person name="Rombauts S."/>
        </authorList>
    </citation>
    <scope>NUCLEOTIDE SEQUENCE</scope>
    <source>
        <strain evidence="7">London</strain>
    </source>
</reference>
<evidence type="ECO:0000256" key="1">
    <source>
        <dbReference type="ARBA" id="ARBA00004496"/>
    </source>
</evidence>
<feature type="compositionally biased region" description="Acidic residues" evidence="4">
    <location>
        <begin position="216"/>
        <end position="226"/>
    </location>
</feature>
<feature type="compositionally biased region" description="Low complexity" evidence="4">
    <location>
        <begin position="38"/>
        <end position="47"/>
    </location>
</feature>
<dbReference type="HOGENOM" id="CLU_047171_0_0_1"/>
<evidence type="ECO:0000259" key="5">
    <source>
        <dbReference type="Pfam" id="PF02854"/>
    </source>
</evidence>
<evidence type="ECO:0000256" key="2">
    <source>
        <dbReference type="ARBA" id="ARBA00022490"/>
    </source>
</evidence>
<dbReference type="Pfam" id="PF02854">
    <property type="entry name" value="MIF4G"/>
    <property type="match status" value="1"/>
</dbReference>
<sequence>MNSEETSRSSKPSLALYRPPNARSRHLSRASTLQHIQTSSSSSTKKSNQMPIKSSLKRSKSFGSTDCSHGISNLIDFNLPTEHVVLIKRALDNPNNLITTQLMEIVSIICSKAMETSVNSYRLAKICITIADKDKNNLFLEALINCCREWFNERDKLIKMSSNSTHHPKQRWLAYIAFVSELYLNLKSKHRRVKLLLSGGKDSPQINDGNHFLDILPEENSDDEDNQERQDTTDEKDREERDDQSNYLFNLSYKQSQSLAMLLYDCCHAILTSLPTSGSTAIDIECLLNVLRSVGRFIEEDNVQRMDKIMFLIRETYVGPLATKLSTMSLKSLLELIECRSSRWQFNQAQQIYYFPYTKPS</sequence>
<dbReference type="SUPFAM" id="SSF48371">
    <property type="entry name" value="ARM repeat"/>
    <property type="match status" value="1"/>
</dbReference>
<feature type="region of interest" description="Disordered" evidence="4">
    <location>
        <begin position="212"/>
        <end position="242"/>
    </location>
</feature>
<dbReference type="OMA" id="AVTYYYP"/>
<dbReference type="AlphaFoldDB" id="T1JXN4"/>
<dbReference type="KEGG" id="tut:107371188"/>
<gene>
    <name evidence="6" type="primary">107371188</name>
</gene>
<reference evidence="6" key="2">
    <citation type="submission" date="2015-06" db="UniProtKB">
        <authorList>
            <consortium name="EnsemblMetazoa"/>
        </authorList>
    </citation>
    <scope>IDENTIFICATION</scope>
</reference>
<keyword evidence="2" id="KW-0963">Cytoplasm</keyword>
<dbReference type="InterPro" id="IPR003890">
    <property type="entry name" value="MIF4G-like_typ-3"/>
</dbReference>
<dbReference type="GO" id="GO:0006446">
    <property type="term" value="P:regulation of translational initiation"/>
    <property type="evidence" value="ECO:0007669"/>
    <property type="project" value="TreeGrafter"/>
</dbReference>
<name>T1JXN4_TETUR</name>
<evidence type="ECO:0000256" key="3">
    <source>
        <dbReference type="ARBA" id="ARBA00022845"/>
    </source>
</evidence>
<keyword evidence="7" id="KW-1185">Reference proteome</keyword>
<dbReference type="GO" id="GO:0008494">
    <property type="term" value="F:translation activator activity"/>
    <property type="evidence" value="ECO:0007669"/>
    <property type="project" value="TreeGrafter"/>
</dbReference>
<dbReference type="EMBL" id="CAEY01000832">
    <property type="status" value="NOT_ANNOTATED_CDS"/>
    <property type="molecule type" value="Genomic_DNA"/>
</dbReference>
<dbReference type="Gene3D" id="1.25.40.180">
    <property type="match status" value="1"/>
</dbReference>
<evidence type="ECO:0000256" key="4">
    <source>
        <dbReference type="SAM" id="MobiDB-lite"/>
    </source>
</evidence>
<dbReference type="InterPro" id="IPR051367">
    <property type="entry name" value="mRNA_TranslReg/HistoneTransl"/>
</dbReference>
<dbReference type="InterPro" id="IPR016024">
    <property type="entry name" value="ARM-type_fold"/>
</dbReference>
<organism evidence="6 7">
    <name type="scientific">Tetranychus urticae</name>
    <name type="common">Two-spotted spider mite</name>
    <dbReference type="NCBI Taxonomy" id="32264"/>
    <lineage>
        <taxon>Eukaryota</taxon>
        <taxon>Metazoa</taxon>
        <taxon>Ecdysozoa</taxon>
        <taxon>Arthropoda</taxon>
        <taxon>Chelicerata</taxon>
        <taxon>Arachnida</taxon>
        <taxon>Acari</taxon>
        <taxon>Acariformes</taxon>
        <taxon>Trombidiformes</taxon>
        <taxon>Prostigmata</taxon>
        <taxon>Eleutherengona</taxon>
        <taxon>Raphignathae</taxon>
        <taxon>Tetranychoidea</taxon>
        <taxon>Tetranychidae</taxon>
        <taxon>Tetranychus</taxon>
    </lineage>
</organism>
<dbReference type="GO" id="GO:0005829">
    <property type="term" value="C:cytosol"/>
    <property type="evidence" value="ECO:0007669"/>
    <property type="project" value="TreeGrafter"/>
</dbReference>
<dbReference type="OrthoDB" id="565552at2759"/>
<dbReference type="GO" id="GO:0003723">
    <property type="term" value="F:RNA binding"/>
    <property type="evidence" value="ECO:0007669"/>
    <property type="project" value="InterPro"/>
</dbReference>
<comment type="subcellular location">
    <subcellularLocation>
        <location evidence="1">Cytoplasm</location>
    </subcellularLocation>
</comment>
<dbReference type="PANTHER" id="PTHR23254:SF16">
    <property type="entry name" value="CBP80_20-DEPENDENT TRANSLATION INITIATION FACTOR"/>
    <property type="match status" value="1"/>
</dbReference>
<feature type="compositionally biased region" description="Basic and acidic residues" evidence="4">
    <location>
        <begin position="227"/>
        <end position="242"/>
    </location>
</feature>
<evidence type="ECO:0000313" key="7">
    <source>
        <dbReference type="Proteomes" id="UP000015104"/>
    </source>
</evidence>
<dbReference type="STRING" id="32264.T1JXN4"/>
<dbReference type="eggNOG" id="KOG3942">
    <property type="taxonomic scope" value="Eukaryota"/>
</dbReference>
<proteinExistence type="predicted"/>
<evidence type="ECO:0000313" key="6">
    <source>
        <dbReference type="EnsemblMetazoa" id="tetur02g12650.1"/>
    </source>
</evidence>
<feature type="domain" description="MIF4G" evidence="5">
    <location>
        <begin position="87"/>
        <end position="186"/>
    </location>
</feature>
<protein>
    <recommendedName>
        <fullName evidence="5">MIF4G domain-containing protein</fullName>
    </recommendedName>
</protein>
<feature type="region of interest" description="Disordered" evidence="4">
    <location>
        <begin position="1"/>
        <end position="64"/>
    </location>
</feature>
<keyword evidence="3" id="KW-0810">Translation regulation</keyword>
<dbReference type="Proteomes" id="UP000015104">
    <property type="component" value="Unassembled WGS sequence"/>
</dbReference>
<accession>T1JXN4</accession>
<dbReference type="PANTHER" id="PTHR23254">
    <property type="entry name" value="EIF4G DOMAIN PROTEIN"/>
    <property type="match status" value="1"/>
</dbReference>